<name>A0A232M406_9EURO</name>
<feature type="compositionally biased region" description="Polar residues" evidence="1">
    <location>
        <begin position="203"/>
        <end position="212"/>
    </location>
</feature>
<feature type="region of interest" description="Disordered" evidence="1">
    <location>
        <begin position="15"/>
        <end position="41"/>
    </location>
</feature>
<evidence type="ECO:0000313" key="3">
    <source>
        <dbReference type="Proteomes" id="UP000243515"/>
    </source>
</evidence>
<reference evidence="2 3" key="1">
    <citation type="journal article" date="2015" name="Environ. Microbiol.">
        <title>Metagenome sequence of Elaphomyces granulatus from sporocarp tissue reveals Ascomycota ectomycorrhizal fingerprints of genome expansion and a Proteobacteria-rich microbiome.</title>
        <authorList>
            <person name="Quandt C.A."/>
            <person name="Kohler A."/>
            <person name="Hesse C.N."/>
            <person name="Sharpton T.J."/>
            <person name="Martin F."/>
            <person name="Spatafora J.W."/>
        </authorList>
    </citation>
    <scope>NUCLEOTIDE SEQUENCE [LARGE SCALE GENOMIC DNA]</scope>
    <source>
        <strain evidence="2 3">OSC145934</strain>
    </source>
</reference>
<feature type="region of interest" description="Disordered" evidence="1">
    <location>
        <begin position="157"/>
        <end position="213"/>
    </location>
</feature>
<gene>
    <name evidence="2" type="ORF">Egran_01159</name>
</gene>
<keyword evidence="3" id="KW-1185">Reference proteome</keyword>
<protein>
    <recommendedName>
        <fullName evidence="4">Only prolin and serin are matching in the corresponding protein</fullName>
    </recommendedName>
</protein>
<evidence type="ECO:0000313" key="2">
    <source>
        <dbReference type="EMBL" id="OXV11078.1"/>
    </source>
</evidence>
<accession>A0A232M406</accession>
<organism evidence="2 3">
    <name type="scientific">Elaphomyces granulatus</name>
    <dbReference type="NCBI Taxonomy" id="519963"/>
    <lineage>
        <taxon>Eukaryota</taxon>
        <taxon>Fungi</taxon>
        <taxon>Dikarya</taxon>
        <taxon>Ascomycota</taxon>
        <taxon>Pezizomycotina</taxon>
        <taxon>Eurotiomycetes</taxon>
        <taxon>Eurotiomycetidae</taxon>
        <taxon>Eurotiales</taxon>
        <taxon>Elaphomycetaceae</taxon>
        <taxon>Elaphomyces</taxon>
    </lineage>
</organism>
<dbReference type="EMBL" id="NPHW01002613">
    <property type="protein sequence ID" value="OXV11078.1"/>
    <property type="molecule type" value="Genomic_DNA"/>
</dbReference>
<feature type="compositionally biased region" description="Basic and acidic residues" evidence="1">
    <location>
        <begin position="161"/>
        <end position="175"/>
    </location>
</feature>
<feature type="region of interest" description="Disordered" evidence="1">
    <location>
        <begin position="110"/>
        <end position="137"/>
    </location>
</feature>
<comment type="caution">
    <text evidence="2">The sequence shown here is derived from an EMBL/GenBank/DDBJ whole genome shotgun (WGS) entry which is preliminary data.</text>
</comment>
<feature type="compositionally biased region" description="Polar residues" evidence="1">
    <location>
        <begin position="176"/>
        <end position="190"/>
    </location>
</feature>
<dbReference type="OrthoDB" id="3882058at2759"/>
<feature type="compositionally biased region" description="Basic and acidic residues" evidence="1">
    <location>
        <begin position="120"/>
        <end position="129"/>
    </location>
</feature>
<dbReference type="Proteomes" id="UP000243515">
    <property type="component" value="Unassembled WGS sequence"/>
</dbReference>
<sequence>MLKLSQLFGGMGRAGAEANVDSPRSVPNSCYSSVDSDHSSTPVSPVVSLFSFRGHKTVSSSVSSLISSPGMGNSIDGSGSLRSQFHQIHEIEDDYFQHFDQYSSDIDAGDTYSSTLDSDGDVRADARLEPKKRRSDNIASKGISRLGTHISSMSARWLPRRGPETHDRFGDDLRSRANSPTSPLANSVMSAESLRDAYPPSPITSSQRSSGANALPIDIEKANGSNLEEAGQQLASTPLLPPLLIDHSTNTTNSPVQSPLQSPSVACVPDDLDVSRGIVPPSPPLSSKPSIASMARSRANTGRTISGDGSPPFVLADPSDEWAHKLGHANFTIQPEPYMPEAYDIDSFRLFRADWHLARCNYAKHLARTGEHYGLTSKIYKLTEQKWDSVDREWKRDNELIIAHLDMSEGGAALGLTKSNIHPCDAIKIPRLSGNDKFPELGDEEIVGPMTVAPAIHTPMRTKALRKRSFIKLLQDLVARSSPSG</sequence>
<dbReference type="AlphaFoldDB" id="A0A232M406"/>
<evidence type="ECO:0008006" key="4">
    <source>
        <dbReference type="Google" id="ProtNLM"/>
    </source>
</evidence>
<evidence type="ECO:0000256" key="1">
    <source>
        <dbReference type="SAM" id="MobiDB-lite"/>
    </source>
</evidence>
<feature type="region of interest" description="Disordered" evidence="1">
    <location>
        <begin position="278"/>
        <end position="312"/>
    </location>
</feature>
<proteinExistence type="predicted"/>